<feature type="region of interest" description="Disordered" evidence="1">
    <location>
        <begin position="1"/>
        <end position="28"/>
    </location>
</feature>
<proteinExistence type="predicted"/>
<dbReference type="EMBL" id="QGKY02001250">
    <property type="protein sequence ID" value="KAF2560577.1"/>
    <property type="molecule type" value="Genomic_DNA"/>
</dbReference>
<accession>A0A8S9HUB7</accession>
<name>A0A8S9HUB7_BRACR</name>
<comment type="caution">
    <text evidence="2">The sequence shown here is derived from an EMBL/GenBank/DDBJ whole genome shotgun (WGS) entry which is preliminary data.</text>
</comment>
<reference evidence="2" key="1">
    <citation type="submission" date="2019-12" db="EMBL/GenBank/DDBJ databases">
        <title>Genome sequencing and annotation of Brassica cretica.</title>
        <authorList>
            <person name="Studholme D.J."/>
            <person name="Sarris P.F."/>
        </authorList>
    </citation>
    <scope>NUCLEOTIDE SEQUENCE</scope>
    <source>
        <strain evidence="2">PFS-102/07</strain>
        <tissue evidence="2">Leaf</tissue>
    </source>
</reference>
<evidence type="ECO:0000256" key="1">
    <source>
        <dbReference type="SAM" id="MobiDB-lite"/>
    </source>
</evidence>
<sequence>MHANKTVGVVDSSDNSSSVKDVSWLSSPASLDPSRLWDSENLAAMSLRHCPQVSGDFPLWELPTSISARNSNRHCFCLNQDKHLITQFLKTKRPLHMLFSPFLYNWIWEVDRIIRLELKPHFFPSQDESSFQEAVESDHLVILRASKNTRTASNPICDSQSSLSVPPRRYNRVEFG</sequence>
<evidence type="ECO:0000313" key="2">
    <source>
        <dbReference type="EMBL" id="KAF2560577.1"/>
    </source>
</evidence>
<gene>
    <name evidence="2" type="ORF">F2Q70_00016000</name>
</gene>
<organism evidence="2">
    <name type="scientific">Brassica cretica</name>
    <name type="common">Mustard</name>
    <dbReference type="NCBI Taxonomy" id="69181"/>
    <lineage>
        <taxon>Eukaryota</taxon>
        <taxon>Viridiplantae</taxon>
        <taxon>Streptophyta</taxon>
        <taxon>Embryophyta</taxon>
        <taxon>Tracheophyta</taxon>
        <taxon>Spermatophyta</taxon>
        <taxon>Magnoliopsida</taxon>
        <taxon>eudicotyledons</taxon>
        <taxon>Gunneridae</taxon>
        <taxon>Pentapetalae</taxon>
        <taxon>rosids</taxon>
        <taxon>malvids</taxon>
        <taxon>Brassicales</taxon>
        <taxon>Brassicaceae</taxon>
        <taxon>Brassiceae</taxon>
        <taxon>Brassica</taxon>
    </lineage>
</organism>
<feature type="compositionally biased region" description="Low complexity" evidence="1">
    <location>
        <begin position="7"/>
        <end position="27"/>
    </location>
</feature>
<dbReference type="AlphaFoldDB" id="A0A8S9HUB7"/>
<protein>
    <submittedName>
        <fullName evidence="2">Uncharacterized protein</fullName>
    </submittedName>
</protein>